<evidence type="ECO:0000313" key="2">
    <source>
        <dbReference type="Proteomes" id="UP001151760"/>
    </source>
</evidence>
<dbReference type="InterPro" id="IPR013083">
    <property type="entry name" value="Znf_RING/FYVE/PHD"/>
</dbReference>
<dbReference type="EMBL" id="BQNB010010100">
    <property type="protein sequence ID" value="GJS72725.1"/>
    <property type="molecule type" value="Genomic_DNA"/>
</dbReference>
<dbReference type="Proteomes" id="UP001151760">
    <property type="component" value="Unassembled WGS sequence"/>
</dbReference>
<proteinExistence type="predicted"/>
<protein>
    <submittedName>
        <fullName evidence="1">Ankyrin repeat-containing protein</fullName>
    </submittedName>
</protein>
<evidence type="ECO:0000313" key="1">
    <source>
        <dbReference type="EMBL" id="GJS72725.1"/>
    </source>
</evidence>
<name>A0ABQ4Y5U2_9ASTR</name>
<sequence length="116" mass="12749">MHIYTSQVMLPALNTEDPADIFETIPAATTGQIAKKEINDVYSSLCVICLDAPVEGALIPCGHMAGCMSCLKLDLVDWMESFLLGLSKLCWVGGWRCELLEFAVRHWSLGFEGVVL</sequence>
<reference evidence="1" key="2">
    <citation type="submission" date="2022-01" db="EMBL/GenBank/DDBJ databases">
        <authorList>
            <person name="Yamashiro T."/>
            <person name="Shiraishi A."/>
            <person name="Satake H."/>
            <person name="Nakayama K."/>
        </authorList>
    </citation>
    <scope>NUCLEOTIDE SEQUENCE</scope>
</reference>
<dbReference type="Pfam" id="PF13920">
    <property type="entry name" value="zf-C3HC4_3"/>
    <property type="match status" value="1"/>
</dbReference>
<comment type="caution">
    <text evidence="1">The sequence shown here is derived from an EMBL/GenBank/DDBJ whole genome shotgun (WGS) entry which is preliminary data.</text>
</comment>
<accession>A0ABQ4Y5U2</accession>
<dbReference type="Gene3D" id="3.30.40.10">
    <property type="entry name" value="Zinc/RING finger domain, C3HC4 (zinc finger)"/>
    <property type="match status" value="1"/>
</dbReference>
<dbReference type="SUPFAM" id="SSF57850">
    <property type="entry name" value="RING/U-box"/>
    <property type="match status" value="1"/>
</dbReference>
<gene>
    <name evidence="1" type="ORF">Tco_0705566</name>
</gene>
<reference evidence="1" key="1">
    <citation type="journal article" date="2022" name="Int. J. Mol. Sci.">
        <title>Draft Genome of Tanacetum Coccineum: Genomic Comparison of Closely Related Tanacetum-Family Plants.</title>
        <authorList>
            <person name="Yamashiro T."/>
            <person name="Shiraishi A."/>
            <person name="Nakayama K."/>
            <person name="Satake H."/>
        </authorList>
    </citation>
    <scope>NUCLEOTIDE SEQUENCE</scope>
</reference>
<keyword evidence="2" id="KW-1185">Reference proteome</keyword>
<organism evidence="1 2">
    <name type="scientific">Tanacetum coccineum</name>
    <dbReference type="NCBI Taxonomy" id="301880"/>
    <lineage>
        <taxon>Eukaryota</taxon>
        <taxon>Viridiplantae</taxon>
        <taxon>Streptophyta</taxon>
        <taxon>Embryophyta</taxon>
        <taxon>Tracheophyta</taxon>
        <taxon>Spermatophyta</taxon>
        <taxon>Magnoliopsida</taxon>
        <taxon>eudicotyledons</taxon>
        <taxon>Gunneridae</taxon>
        <taxon>Pentapetalae</taxon>
        <taxon>asterids</taxon>
        <taxon>campanulids</taxon>
        <taxon>Asterales</taxon>
        <taxon>Asteraceae</taxon>
        <taxon>Asteroideae</taxon>
        <taxon>Anthemideae</taxon>
        <taxon>Anthemidinae</taxon>
        <taxon>Tanacetum</taxon>
    </lineage>
</organism>